<dbReference type="NCBIfam" id="NF005394">
    <property type="entry name" value="PRK06939.1"/>
    <property type="match status" value="1"/>
</dbReference>
<evidence type="ECO:0000256" key="2">
    <source>
        <dbReference type="ARBA" id="ARBA00008392"/>
    </source>
</evidence>
<dbReference type="InterPro" id="IPR004839">
    <property type="entry name" value="Aminotransferase_I/II_large"/>
</dbReference>
<name>A0A9Q1B325_9SAUR</name>
<keyword evidence="3" id="KW-0808">Transferase</keyword>
<dbReference type="HAMAP" id="MF_00985">
    <property type="entry name" value="2am3keto_CoA_ligase"/>
    <property type="match status" value="1"/>
</dbReference>
<evidence type="ECO:0000256" key="8">
    <source>
        <dbReference type="ARBA" id="ARBA00067076"/>
    </source>
</evidence>
<feature type="domain" description="Aminotransferase class I/classII large" evidence="12">
    <location>
        <begin position="72"/>
        <end position="414"/>
    </location>
</feature>
<keyword evidence="5" id="KW-0809">Transit peptide</keyword>
<dbReference type="Gene3D" id="3.40.640.10">
    <property type="entry name" value="Type I PLP-dependent aspartate aminotransferase-like (Major domain)"/>
    <property type="match status" value="1"/>
</dbReference>
<dbReference type="CDD" id="cd06454">
    <property type="entry name" value="KBL_like"/>
    <property type="match status" value="1"/>
</dbReference>
<comment type="similarity">
    <text evidence="2">Belongs to the class-II pyridoxal-phosphate-dependent aminotransferase family.</text>
</comment>
<reference evidence="13" key="1">
    <citation type="journal article" date="2023" name="DNA Res.">
        <title>Chromosome-level genome assembly of Phrynocephalus forsythii using third-generation DNA sequencing and Hi-C analysis.</title>
        <authorList>
            <person name="Qi Y."/>
            <person name="Zhao W."/>
            <person name="Zhao Y."/>
            <person name="Niu C."/>
            <person name="Cao S."/>
            <person name="Zhang Y."/>
        </authorList>
    </citation>
    <scope>NUCLEOTIDE SEQUENCE</scope>
    <source>
        <tissue evidence="13">Muscle</tissue>
    </source>
</reference>
<dbReference type="EC" id="2.3.1.29" evidence="8"/>
<dbReference type="GO" id="GO:0030170">
    <property type="term" value="F:pyridoxal phosphate binding"/>
    <property type="evidence" value="ECO:0007669"/>
    <property type="project" value="InterPro"/>
</dbReference>
<sequence length="425" mass="45704">MALCCTTGLLRAALPRAPGGRSSSRSQSALAQLKHVLEGELEGIRGAGTWKTERVITSKQGPHIHVEGGRGDILNFCANNYLGLSSHPDVIHSGLDALKKYGAGLSSVRFICGTQDIHKNLEEKIAHFHQREDAILYASCFDANAGIFEALLTPEDAVLSDELNHASIIDGIRLCKANKYRYKHMDMQDLEAKLQEAQKYRLRMVATDGAFSMDGDIAPLKEICGLAQKYGAIVFVDECHATGFLGPNGRGTDELLGVMDKVTIINSTLGKALGGAAGGYTTGPKALVDLLRQRSRPYLFSNSLPPAVVGCASKALDLLMESNVIAQSMAAKTAQFRSKMAAAGFTISGHNHPICPVMLGDARLASLMADDMLKKGIYVIGFSYPVVPKGKARIRVQISAVHTEDDIDRCVEAFTEVGRKHGALP</sequence>
<dbReference type="InterPro" id="IPR001917">
    <property type="entry name" value="Aminotrans_II_pyridoxalP_BS"/>
</dbReference>
<dbReference type="AlphaFoldDB" id="A0A9Q1B325"/>
<dbReference type="PANTHER" id="PTHR13693:SF102">
    <property type="entry name" value="2-AMINO-3-KETOBUTYRATE COENZYME A LIGASE, MITOCHONDRIAL"/>
    <property type="match status" value="1"/>
</dbReference>
<comment type="cofactor">
    <cofactor evidence="1">
        <name>pyridoxal 5'-phosphate</name>
        <dbReference type="ChEBI" id="CHEBI:597326"/>
    </cofactor>
</comment>
<evidence type="ECO:0000256" key="6">
    <source>
        <dbReference type="ARBA" id="ARBA00023315"/>
    </source>
</evidence>
<dbReference type="NCBIfam" id="TIGR01822">
    <property type="entry name" value="2am3keto_CoA"/>
    <property type="match status" value="1"/>
</dbReference>
<dbReference type="Pfam" id="PF00155">
    <property type="entry name" value="Aminotran_1_2"/>
    <property type="match status" value="1"/>
</dbReference>
<keyword evidence="4" id="KW-0663">Pyridoxal phosphate</keyword>
<evidence type="ECO:0000313" key="14">
    <source>
        <dbReference type="Proteomes" id="UP001142489"/>
    </source>
</evidence>
<dbReference type="EMBL" id="JAPFRF010000006">
    <property type="protein sequence ID" value="KAJ7330107.1"/>
    <property type="molecule type" value="Genomic_DNA"/>
</dbReference>
<organism evidence="13 14">
    <name type="scientific">Phrynocephalus forsythii</name>
    <dbReference type="NCBI Taxonomy" id="171643"/>
    <lineage>
        <taxon>Eukaryota</taxon>
        <taxon>Metazoa</taxon>
        <taxon>Chordata</taxon>
        <taxon>Craniata</taxon>
        <taxon>Vertebrata</taxon>
        <taxon>Euteleostomi</taxon>
        <taxon>Lepidosauria</taxon>
        <taxon>Squamata</taxon>
        <taxon>Bifurcata</taxon>
        <taxon>Unidentata</taxon>
        <taxon>Episquamata</taxon>
        <taxon>Toxicofera</taxon>
        <taxon>Iguania</taxon>
        <taxon>Acrodonta</taxon>
        <taxon>Agamidae</taxon>
        <taxon>Agaminae</taxon>
        <taxon>Phrynocephalus</taxon>
    </lineage>
</organism>
<protein>
    <recommendedName>
        <fullName evidence="9">2-amino-3-ketobutyrate coenzyme A ligase, mitochondrial</fullName>
        <ecNumber evidence="8">2.3.1.29</ecNumber>
    </recommendedName>
    <alternativeName>
        <fullName evidence="10">Aminoacetone synthase</fullName>
    </alternativeName>
    <alternativeName>
        <fullName evidence="11">Glycine acetyltransferase</fullName>
    </alternativeName>
</protein>
<keyword evidence="6" id="KW-0012">Acyltransferase</keyword>
<evidence type="ECO:0000256" key="1">
    <source>
        <dbReference type="ARBA" id="ARBA00001933"/>
    </source>
</evidence>
<evidence type="ECO:0000256" key="11">
    <source>
        <dbReference type="ARBA" id="ARBA00078624"/>
    </source>
</evidence>
<dbReference type="Proteomes" id="UP001142489">
    <property type="component" value="Unassembled WGS sequence"/>
</dbReference>
<dbReference type="InterPro" id="IPR015421">
    <property type="entry name" value="PyrdxlP-dep_Trfase_major"/>
</dbReference>
<evidence type="ECO:0000256" key="10">
    <source>
        <dbReference type="ARBA" id="ARBA00075633"/>
    </source>
</evidence>
<dbReference type="InterPro" id="IPR015422">
    <property type="entry name" value="PyrdxlP-dep_Trfase_small"/>
</dbReference>
<comment type="caution">
    <text evidence="13">The sequence shown here is derived from an EMBL/GenBank/DDBJ whole genome shotgun (WGS) entry which is preliminary data.</text>
</comment>
<dbReference type="GO" id="GO:0008890">
    <property type="term" value="F:glycine C-acetyltransferase activity"/>
    <property type="evidence" value="ECO:0007669"/>
    <property type="project" value="UniProtKB-EC"/>
</dbReference>
<proteinExistence type="inferred from homology"/>
<dbReference type="InterPro" id="IPR050087">
    <property type="entry name" value="AON_synthase_class-II"/>
</dbReference>
<comment type="catalytic activity">
    <reaction evidence="7">
        <text>glycine + acetyl-CoA = (2S)-2-amino-3-oxobutanoate + CoA</text>
        <dbReference type="Rhea" id="RHEA:20736"/>
        <dbReference type="ChEBI" id="CHEBI:57287"/>
        <dbReference type="ChEBI" id="CHEBI:57288"/>
        <dbReference type="ChEBI" id="CHEBI:57305"/>
        <dbReference type="ChEBI" id="CHEBI:78948"/>
        <dbReference type="EC" id="2.3.1.29"/>
    </reaction>
    <physiologicalReaction direction="right-to-left" evidence="7">
        <dbReference type="Rhea" id="RHEA:20738"/>
    </physiologicalReaction>
</comment>
<evidence type="ECO:0000256" key="9">
    <source>
        <dbReference type="ARBA" id="ARBA00069660"/>
    </source>
</evidence>
<dbReference type="GO" id="GO:0005739">
    <property type="term" value="C:mitochondrion"/>
    <property type="evidence" value="ECO:0007669"/>
    <property type="project" value="TreeGrafter"/>
</dbReference>
<dbReference type="PANTHER" id="PTHR13693">
    <property type="entry name" value="CLASS II AMINOTRANSFERASE/8-AMINO-7-OXONONANOATE SYNTHASE"/>
    <property type="match status" value="1"/>
</dbReference>
<evidence type="ECO:0000256" key="3">
    <source>
        <dbReference type="ARBA" id="ARBA00022679"/>
    </source>
</evidence>
<evidence type="ECO:0000313" key="13">
    <source>
        <dbReference type="EMBL" id="KAJ7330107.1"/>
    </source>
</evidence>
<dbReference type="InterPro" id="IPR011282">
    <property type="entry name" value="2am3keto_CoA_ligase"/>
</dbReference>
<dbReference type="PROSITE" id="PS00599">
    <property type="entry name" value="AA_TRANSFER_CLASS_2"/>
    <property type="match status" value="1"/>
</dbReference>
<evidence type="ECO:0000256" key="4">
    <source>
        <dbReference type="ARBA" id="ARBA00022898"/>
    </source>
</evidence>
<gene>
    <name evidence="13" type="ORF">JRQ81_016281</name>
</gene>
<evidence type="ECO:0000259" key="12">
    <source>
        <dbReference type="Pfam" id="PF00155"/>
    </source>
</evidence>
<keyword evidence="14" id="KW-1185">Reference proteome</keyword>
<dbReference type="FunFam" id="3.90.1150.10:FF:000004">
    <property type="entry name" value="2-amino-3-ketobutyrate coenzyme A ligase"/>
    <property type="match status" value="1"/>
</dbReference>
<dbReference type="OrthoDB" id="10263824at2759"/>
<evidence type="ECO:0000256" key="5">
    <source>
        <dbReference type="ARBA" id="ARBA00022946"/>
    </source>
</evidence>
<dbReference type="FunFam" id="3.40.640.10:FF:000006">
    <property type="entry name" value="5-aminolevulinate synthase, mitochondrial"/>
    <property type="match status" value="1"/>
</dbReference>
<dbReference type="Gene3D" id="3.90.1150.10">
    <property type="entry name" value="Aspartate Aminotransferase, domain 1"/>
    <property type="match status" value="1"/>
</dbReference>
<dbReference type="SUPFAM" id="SSF53383">
    <property type="entry name" value="PLP-dependent transferases"/>
    <property type="match status" value="1"/>
</dbReference>
<dbReference type="InterPro" id="IPR015424">
    <property type="entry name" value="PyrdxlP-dep_Trfase"/>
</dbReference>
<accession>A0A9Q1B325</accession>
<evidence type="ECO:0000256" key="7">
    <source>
        <dbReference type="ARBA" id="ARBA00052559"/>
    </source>
</evidence>
<dbReference type="GO" id="GO:0006567">
    <property type="term" value="P:L-threonine catabolic process"/>
    <property type="evidence" value="ECO:0007669"/>
    <property type="project" value="InterPro"/>
</dbReference>